<evidence type="ECO:0000256" key="1">
    <source>
        <dbReference type="ARBA" id="ARBA00004442"/>
    </source>
</evidence>
<comment type="similarity">
    <text evidence="2">Belongs to the outer membrane factor (OMF) (TC 1.B.17) family.</text>
</comment>
<dbReference type="AlphaFoldDB" id="A0A7W9SNB6"/>
<dbReference type="GO" id="GO:0015562">
    <property type="term" value="F:efflux transmembrane transporter activity"/>
    <property type="evidence" value="ECO:0007669"/>
    <property type="project" value="InterPro"/>
</dbReference>
<comment type="caution">
    <text evidence="8">The sequence shown here is derived from an EMBL/GenBank/DDBJ whole genome shotgun (WGS) entry which is preliminary data.</text>
</comment>
<evidence type="ECO:0000256" key="4">
    <source>
        <dbReference type="ARBA" id="ARBA00022452"/>
    </source>
</evidence>
<dbReference type="RefSeq" id="WP_184193095.1">
    <property type="nucleotide sequence ID" value="NZ_JACHGW010000001.1"/>
</dbReference>
<gene>
    <name evidence="8" type="ORF">HNQ39_001257</name>
</gene>
<evidence type="ECO:0000256" key="3">
    <source>
        <dbReference type="ARBA" id="ARBA00022448"/>
    </source>
</evidence>
<sequence>MIPIVWVQEAPQERVERFTLERAVAQALERSTSVKNAKRAVEADSKRADATATALKPTLSASASALRFDSPTRIVFTPGAAPFTALPDHTETLAITLAQRLDLYGQVRTATSQARLQSLADTFGVEGAVRAKTLQARLTYFGLLKARDQVSVAAAALTAAQAQQKQAQTLFDGGIGQKVDLLRANTALVQAEQAVEVAKNGEAVARAAFNDAVHLPLDTKIELEHVATVPDLPDETTVNRLAESRDDVLQAETLARATELGVTLARVADKPSVALQATGNYYPTTSFQYPRQRTAAVGISLNIPLSDGGLTRARTDEARLRAESAQGLVGITKGNAALEARQAYLNLRTALKQIETARAAAEQARAARDLAQVRYAGQVGLFLELSDAQAALVRAENAAVDALYDYHSARARFESAIGEKTR</sequence>
<dbReference type="InterPro" id="IPR003423">
    <property type="entry name" value="OMP_efflux"/>
</dbReference>
<dbReference type="GO" id="GO:0015288">
    <property type="term" value="F:porin activity"/>
    <property type="evidence" value="ECO:0007669"/>
    <property type="project" value="TreeGrafter"/>
</dbReference>
<evidence type="ECO:0000256" key="6">
    <source>
        <dbReference type="ARBA" id="ARBA00023136"/>
    </source>
</evidence>
<dbReference type="GO" id="GO:0009279">
    <property type="term" value="C:cell outer membrane"/>
    <property type="evidence" value="ECO:0007669"/>
    <property type="project" value="UniProtKB-SubCell"/>
</dbReference>
<dbReference type="Pfam" id="PF02321">
    <property type="entry name" value="OEP"/>
    <property type="match status" value="2"/>
</dbReference>
<protein>
    <submittedName>
        <fullName evidence="8">Outer membrane protein TolC</fullName>
    </submittedName>
</protein>
<keyword evidence="4" id="KW-1134">Transmembrane beta strand</keyword>
<proteinExistence type="inferred from homology"/>
<keyword evidence="7" id="KW-0998">Cell outer membrane</keyword>
<keyword evidence="5" id="KW-0812">Transmembrane</keyword>
<dbReference type="PANTHER" id="PTHR30026:SF20">
    <property type="entry name" value="OUTER MEMBRANE PROTEIN TOLC"/>
    <property type="match status" value="1"/>
</dbReference>
<keyword evidence="9" id="KW-1185">Reference proteome</keyword>
<reference evidence="8 9" key="1">
    <citation type="submission" date="2020-08" db="EMBL/GenBank/DDBJ databases">
        <title>Genomic Encyclopedia of Type Strains, Phase IV (KMG-IV): sequencing the most valuable type-strain genomes for metagenomic binning, comparative biology and taxonomic classification.</title>
        <authorList>
            <person name="Goeker M."/>
        </authorList>
    </citation>
    <scope>NUCLEOTIDE SEQUENCE [LARGE SCALE GENOMIC DNA]</scope>
    <source>
        <strain evidence="8 9">DSM 23562</strain>
    </source>
</reference>
<dbReference type="Gene3D" id="1.20.1600.10">
    <property type="entry name" value="Outer membrane efflux proteins (OEP)"/>
    <property type="match status" value="1"/>
</dbReference>
<comment type="subcellular location">
    <subcellularLocation>
        <location evidence="1">Cell outer membrane</location>
    </subcellularLocation>
</comment>
<dbReference type="SUPFAM" id="SSF56954">
    <property type="entry name" value="Outer membrane efflux proteins (OEP)"/>
    <property type="match status" value="1"/>
</dbReference>
<dbReference type="InterPro" id="IPR051906">
    <property type="entry name" value="TolC-like"/>
</dbReference>
<keyword evidence="3" id="KW-0813">Transport</keyword>
<evidence type="ECO:0000256" key="5">
    <source>
        <dbReference type="ARBA" id="ARBA00022692"/>
    </source>
</evidence>
<dbReference type="Proteomes" id="UP000520814">
    <property type="component" value="Unassembled WGS sequence"/>
</dbReference>
<dbReference type="PANTHER" id="PTHR30026">
    <property type="entry name" value="OUTER MEMBRANE PROTEIN TOLC"/>
    <property type="match status" value="1"/>
</dbReference>
<organism evidence="8 9">
    <name type="scientific">Armatimonas rosea</name>
    <dbReference type="NCBI Taxonomy" id="685828"/>
    <lineage>
        <taxon>Bacteria</taxon>
        <taxon>Bacillati</taxon>
        <taxon>Armatimonadota</taxon>
        <taxon>Armatimonadia</taxon>
        <taxon>Armatimonadales</taxon>
        <taxon>Armatimonadaceae</taxon>
        <taxon>Armatimonas</taxon>
    </lineage>
</organism>
<evidence type="ECO:0000256" key="2">
    <source>
        <dbReference type="ARBA" id="ARBA00007613"/>
    </source>
</evidence>
<evidence type="ECO:0000313" key="9">
    <source>
        <dbReference type="Proteomes" id="UP000520814"/>
    </source>
</evidence>
<name>A0A7W9SNB6_ARMRO</name>
<accession>A0A7W9SNB6</accession>
<dbReference type="GO" id="GO:1990281">
    <property type="term" value="C:efflux pump complex"/>
    <property type="evidence" value="ECO:0007669"/>
    <property type="project" value="TreeGrafter"/>
</dbReference>
<keyword evidence="6" id="KW-0472">Membrane</keyword>
<evidence type="ECO:0000256" key="7">
    <source>
        <dbReference type="ARBA" id="ARBA00023237"/>
    </source>
</evidence>
<evidence type="ECO:0000313" key="8">
    <source>
        <dbReference type="EMBL" id="MBB6049495.1"/>
    </source>
</evidence>
<dbReference type="EMBL" id="JACHGW010000001">
    <property type="protein sequence ID" value="MBB6049495.1"/>
    <property type="molecule type" value="Genomic_DNA"/>
</dbReference>